<dbReference type="GO" id="GO:0106408">
    <property type="term" value="F:diadenylate cyclase activity"/>
    <property type="evidence" value="ECO:0007669"/>
    <property type="project" value="UniProtKB-EC"/>
</dbReference>
<dbReference type="PANTHER" id="PTHR34185">
    <property type="entry name" value="DIADENYLATE CYCLASE"/>
    <property type="match status" value="1"/>
</dbReference>
<keyword evidence="3" id="KW-0808">Transferase</keyword>
<comment type="catalytic activity">
    <reaction evidence="1">
        <text>2 ATP = 3',3'-c-di-AMP + 2 diphosphate</text>
        <dbReference type="Rhea" id="RHEA:35655"/>
        <dbReference type="ChEBI" id="CHEBI:30616"/>
        <dbReference type="ChEBI" id="CHEBI:33019"/>
        <dbReference type="ChEBI" id="CHEBI:71500"/>
        <dbReference type="EC" id="2.7.7.85"/>
    </reaction>
</comment>
<keyword evidence="8 10" id="KW-1133">Transmembrane helix</keyword>
<gene>
    <name evidence="12" type="ORF">HGMM_F55D02C06</name>
</gene>
<dbReference type="InterPro" id="IPR036888">
    <property type="entry name" value="DNA_integrity_DisA_N_sf"/>
</dbReference>
<evidence type="ECO:0000256" key="5">
    <source>
        <dbReference type="ARBA" id="ARBA00022695"/>
    </source>
</evidence>
<dbReference type="GO" id="GO:0005524">
    <property type="term" value="F:ATP binding"/>
    <property type="evidence" value="ECO:0007669"/>
    <property type="project" value="UniProtKB-KW"/>
</dbReference>
<evidence type="ECO:0000256" key="7">
    <source>
        <dbReference type="ARBA" id="ARBA00022840"/>
    </source>
</evidence>
<evidence type="ECO:0000256" key="2">
    <source>
        <dbReference type="ARBA" id="ARBA00022475"/>
    </source>
</evidence>
<dbReference type="Pfam" id="PF02457">
    <property type="entry name" value="DAC"/>
    <property type="match status" value="1"/>
</dbReference>
<evidence type="ECO:0000256" key="4">
    <source>
        <dbReference type="ARBA" id="ARBA00022692"/>
    </source>
</evidence>
<dbReference type="PIRSF" id="PIRSF004793">
    <property type="entry name" value="UCP004793"/>
    <property type="match status" value="1"/>
</dbReference>
<reference evidence="12" key="2">
    <citation type="journal article" date="2012" name="PLoS ONE">
        <title>A Deeply Branching Thermophilic Bacterium with an Ancient Acetyl-CoA Pathway Dominates a Subsurface Ecosystem.</title>
        <authorList>
            <person name="Takami H."/>
            <person name="Noguchi H."/>
            <person name="Takaki Y."/>
            <person name="Uchiyama I."/>
            <person name="Toyoda A."/>
            <person name="Nishi S."/>
            <person name="Chee G.-J."/>
            <person name="Arai W."/>
            <person name="Nunoura T."/>
            <person name="Itoh T."/>
            <person name="Hattori M."/>
            <person name="Takai K."/>
        </authorList>
    </citation>
    <scope>NUCLEOTIDE SEQUENCE</scope>
</reference>
<dbReference type="InterPro" id="IPR050338">
    <property type="entry name" value="DisA"/>
</dbReference>
<dbReference type="InterPro" id="IPR014046">
    <property type="entry name" value="C-di-AMP_synthase"/>
</dbReference>
<feature type="transmembrane region" description="Helical" evidence="10">
    <location>
        <begin position="33"/>
        <end position="50"/>
    </location>
</feature>
<keyword evidence="5" id="KW-0548">Nucleotidyltransferase</keyword>
<name>H5SPX0_9ZZZZ</name>
<dbReference type="InterPro" id="IPR003390">
    <property type="entry name" value="DNA_integrity_scan_DisA_N"/>
</dbReference>
<dbReference type="Gene3D" id="3.40.1700.10">
    <property type="entry name" value="DNA integrity scanning protein, DisA, N-terminal domain"/>
    <property type="match status" value="1"/>
</dbReference>
<evidence type="ECO:0000256" key="10">
    <source>
        <dbReference type="SAM" id="Phobius"/>
    </source>
</evidence>
<keyword evidence="7" id="KW-0067">ATP-binding</keyword>
<dbReference type="InterPro" id="IPR034701">
    <property type="entry name" value="CdaA"/>
</dbReference>
<feature type="domain" description="DAC" evidence="11">
    <location>
        <begin position="51"/>
        <end position="208"/>
    </location>
</feature>
<protein>
    <submittedName>
        <fullName evidence="12">Hypothetical conserved protein</fullName>
    </submittedName>
</protein>
<keyword evidence="2" id="KW-1003">Cell membrane</keyword>
<keyword evidence="9 10" id="KW-0472">Membrane</keyword>
<dbReference type="EMBL" id="AP011797">
    <property type="protein sequence ID" value="BAL58206.1"/>
    <property type="molecule type" value="Genomic_DNA"/>
</dbReference>
<dbReference type="GO" id="GO:0004016">
    <property type="term" value="F:adenylate cyclase activity"/>
    <property type="evidence" value="ECO:0007669"/>
    <property type="project" value="InterPro"/>
</dbReference>
<organism evidence="12">
    <name type="scientific">uncultured prokaryote</name>
    <dbReference type="NCBI Taxonomy" id="198431"/>
    <lineage>
        <taxon>unclassified sequences</taxon>
        <taxon>environmental samples</taxon>
    </lineage>
</organism>
<dbReference type="PROSITE" id="PS51794">
    <property type="entry name" value="DAC"/>
    <property type="match status" value="1"/>
</dbReference>
<dbReference type="SUPFAM" id="SSF143597">
    <property type="entry name" value="YojJ-like"/>
    <property type="match status" value="1"/>
</dbReference>
<proteinExistence type="inferred from homology"/>
<dbReference type="FunFam" id="3.40.1700.10:FF:000002">
    <property type="entry name" value="Diadenylate cyclase"/>
    <property type="match status" value="1"/>
</dbReference>
<keyword evidence="4 10" id="KW-0812">Transmembrane</keyword>
<evidence type="ECO:0000256" key="8">
    <source>
        <dbReference type="ARBA" id="ARBA00022989"/>
    </source>
</evidence>
<evidence type="ECO:0000256" key="1">
    <source>
        <dbReference type="ARBA" id="ARBA00000877"/>
    </source>
</evidence>
<dbReference type="PANTHER" id="PTHR34185:SF1">
    <property type="entry name" value="DIADENYLATE CYCLASE"/>
    <property type="match status" value="1"/>
</dbReference>
<dbReference type="HAMAP" id="MF_01499">
    <property type="entry name" value="DacA"/>
    <property type="match status" value="1"/>
</dbReference>
<sequence>MKGTRAGQMAFGLVVIVTGFMLSQFLNLVVLQWLINNFLSSIVLILIIIFQNDIRRMLTQVGKSPFYSSLPYLRGEKIIEEIVKASSTLAKRKIGALIAIERGVTLNDFVEAGIKIDAGVTKEILISIFLPYSPLHDGAVIIQKGRITAAGCLLPLSSNPDLAPLLGTRHRAAVGLSEETDAVVVVVSEERGEISIAVDGEIRQGISEAKLMEYLHELLVRPG</sequence>
<evidence type="ECO:0000259" key="11">
    <source>
        <dbReference type="PROSITE" id="PS51794"/>
    </source>
</evidence>
<evidence type="ECO:0000256" key="6">
    <source>
        <dbReference type="ARBA" id="ARBA00022741"/>
    </source>
</evidence>
<evidence type="ECO:0000313" key="12">
    <source>
        <dbReference type="EMBL" id="BAL58206.1"/>
    </source>
</evidence>
<evidence type="ECO:0000256" key="9">
    <source>
        <dbReference type="ARBA" id="ARBA00023136"/>
    </source>
</evidence>
<reference evidence="12" key="1">
    <citation type="journal article" date="2005" name="Environ. Microbiol.">
        <title>Genetic and functional properties of uncultivated thermophilic crenarchaeotes from a subsurface gold mine as revealed by analysis of genome fragments.</title>
        <authorList>
            <person name="Nunoura T."/>
            <person name="Hirayama H."/>
            <person name="Takami H."/>
            <person name="Oida H."/>
            <person name="Nishi S."/>
            <person name="Shimamura S."/>
            <person name="Suzuki Y."/>
            <person name="Inagaki F."/>
            <person name="Takai K."/>
            <person name="Nealson K.H."/>
            <person name="Horikoshi K."/>
        </authorList>
    </citation>
    <scope>NUCLEOTIDE SEQUENCE</scope>
</reference>
<feature type="transmembrane region" description="Helical" evidence="10">
    <location>
        <begin position="9"/>
        <end position="27"/>
    </location>
</feature>
<evidence type="ECO:0000256" key="3">
    <source>
        <dbReference type="ARBA" id="ARBA00022679"/>
    </source>
</evidence>
<dbReference type="AlphaFoldDB" id="H5SPX0"/>
<accession>H5SPX0</accession>
<dbReference type="NCBIfam" id="TIGR00159">
    <property type="entry name" value="diadenylate cyclase CdaA"/>
    <property type="match status" value="1"/>
</dbReference>
<dbReference type="GO" id="GO:0006171">
    <property type="term" value="P:cAMP biosynthetic process"/>
    <property type="evidence" value="ECO:0007669"/>
    <property type="project" value="InterPro"/>
</dbReference>
<keyword evidence="6" id="KW-0547">Nucleotide-binding</keyword>